<dbReference type="KEGG" id="cpas:Clopa_4717"/>
<reference evidence="1 2" key="1">
    <citation type="submission" date="2012-01" db="EMBL/GenBank/DDBJ databases">
        <title>Complete sequence of chromosome of Clostridium pasteurianum BC1.</title>
        <authorList>
            <consortium name="US DOE Joint Genome Institute"/>
            <person name="Lucas S."/>
            <person name="Han J."/>
            <person name="Lapidus A."/>
            <person name="Cheng J.-F."/>
            <person name="Goodwin L."/>
            <person name="Pitluck S."/>
            <person name="Peters L."/>
            <person name="Mikhailova N."/>
            <person name="Teshima H."/>
            <person name="Detter J.C."/>
            <person name="Han C."/>
            <person name="Tapia R."/>
            <person name="Land M."/>
            <person name="Hauser L."/>
            <person name="Kyrpides N."/>
            <person name="Ivanova N."/>
            <person name="Pagani I."/>
            <person name="Dunn J."/>
            <person name="Taghavi S."/>
            <person name="Francis A."/>
            <person name="van der Lelie D."/>
            <person name="Woyke T."/>
        </authorList>
    </citation>
    <scope>NUCLEOTIDE SEQUENCE [LARGE SCALE GENOMIC DNA]</scope>
    <source>
        <strain evidence="1 2">BC1</strain>
    </source>
</reference>
<organism evidence="1 2">
    <name type="scientific">Clostridium pasteurianum BC1</name>
    <dbReference type="NCBI Taxonomy" id="86416"/>
    <lineage>
        <taxon>Bacteria</taxon>
        <taxon>Bacillati</taxon>
        <taxon>Bacillota</taxon>
        <taxon>Clostridia</taxon>
        <taxon>Eubacteriales</taxon>
        <taxon>Clostridiaceae</taxon>
        <taxon>Clostridium</taxon>
    </lineage>
</organism>
<name>R4KIF9_CLOPA</name>
<evidence type="ECO:0000313" key="2">
    <source>
        <dbReference type="Proteomes" id="UP000013523"/>
    </source>
</evidence>
<gene>
    <name evidence="1" type="ORF">Clopa_4717</name>
</gene>
<dbReference type="STRING" id="86416.Clopa_4717"/>
<dbReference type="AlphaFoldDB" id="R4KIF9"/>
<accession>R4KIF9</accession>
<dbReference type="HOGENOM" id="CLU_1624274_0_0_9"/>
<dbReference type="PATRIC" id="fig|86416.3.peg.4709"/>
<sequence length="166" mass="19582">MVMKMNKDINLFHNLCKYIMKNYQVMNSSKMTANLIYECCRELEMDVPAVEGLIFVEVNGYKRQYAHCFNVQGTTIIDASVYEFALINKRIENLFPMYIVGNIPAHIEYSIMKEIKYEDQIRFNKKIIDKIIIEAKNYNDVTIDRFSENEDSKKENLFYLRSISGV</sequence>
<dbReference type="Proteomes" id="UP000013523">
    <property type="component" value="Chromosome"/>
</dbReference>
<dbReference type="EMBL" id="CP003261">
    <property type="protein sequence ID" value="AGK99405.1"/>
    <property type="molecule type" value="Genomic_DNA"/>
</dbReference>
<proteinExistence type="predicted"/>
<dbReference type="eggNOG" id="ENOG503289H">
    <property type="taxonomic scope" value="Bacteria"/>
</dbReference>
<keyword evidence="2" id="KW-1185">Reference proteome</keyword>
<protein>
    <submittedName>
        <fullName evidence="1">Uncharacterized protein</fullName>
    </submittedName>
</protein>
<evidence type="ECO:0000313" key="1">
    <source>
        <dbReference type="EMBL" id="AGK99405.1"/>
    </source>
</evidence>